<dbReference type="CDD" id="cd02440">
    <property type="entry name" value="AdoMet_MTases"/>
    <property type="match status" value="1"/>
</dbReference>
<feature type="domain" description="23S rRNA (guanine(745)-N(1))-methyltransferase N-terminal" evidence="4">
    <location>
        <begin position="12"/>
        <end position="54"/>
    </location>
</feature>
<feature type="binding site" evidence="1">
    <location>
        <position position="13"/>
    </location>
    <ligand>
        <name>Zn(2+)</name>
        <dbReference type="ChEBI" id="CHEBI:29105"/>
    </ligand>
</feature>
<dbReference type="InterPro" id="IPR048647">
    <property type="entry name" value="RlmA_N"/>
</dbReference>
<keyword evidence="1" id="KW-0479">Metal-binding</keyword>
<feature type="binding site" evidence="2">
    <location>
        <begin position="108"/>
        <end position="109"/>
    </location>
    <ligand>
        <name>S-adenosyl-L-methionine</name>
        <dbReference type="ChEBI" id="CHEBI:59789"/>
    </ligand>
</feature>
<reference evidence="5" key="1">
    <citation type="journal article" date="2014" name="Int. J. Syst. Evol. Microbiol.">
        <title>Complete genome sequence of Corynebacterium casei LMG S-19264T (=DSM 44701T), isolated from a smear-ripened cheese.</title>
        <authorList>
            <consortium name="US DOE Joint Genome Institute (JGI-PGF)"/>
            <person name="Walter F."/>
            <person name="Albersmeier A."/>
            <person name="Kalinowski J."/>
            <person name="Ruckert C."/>
        </authorList>
    </citation>
    <scope>NUCLEOTIDE SEQUENCE</scope>
    <source>
        <strain evidence="5">NBRC 110023</strain>
    </source>
</reference>
<proteinExistence type="predicted"/>
<dbReference type="AlphaFoldDB" id="A0AA37SZM5"/>
<dbReference type="PANTHER" id="PTHR43460:SF1">
    <property type="entry name" value="METHYLTRANSFERASE TYPE 11 DOMAIN-CONTAINING PROTEIN"/>
    <property type="match status" value="1"/>
</dbReference>
<evidence type="ECO:0000313" key="5">
    <source>
        <dbReference type="EMBL" id="GLR71319.1"/>
    </source>
</evidence>
<dbReference type="GO" id="GO:0046872">
    <property type="term" value="F:metal ion binding"/>
    <property type="evidence" value="ECO:0007669"/>
    <property type="project" value="UniProtKB-KW"/>
</dbReference>
<feature type="binding site" evidence="2">
    <location>
        <position position="199"/>
    </location>
    <ligand>
        <name>S-adenosyl-L-methionine</name>
        <dbReference type="ChEBI" id="CHEBI:59789"/>
    </ligand>
</feature>
<evidence type="ECO:0000259" key="3">
    <source>
        <dbReference type="Pfam" id="PF13847"/>
    </source>
</evidence>
<dbReference type="Pfam" id="PF13847">
    <property type="entry name" value="Methyltransf_31"/>
    <property type="match status" value="1"/>
</dbReference>
<evidence type="ECO:0000313" key="6">
    <source>
        <dbReference type="Proteomes" id="UP001156601"/>
    </source>
</evidence>
<dbReference type="InterPro" id="IPR025714">
    <property type="entry name" value="Methyltranfer_dom"/>
</dbReference>
<keyword evidence="1" id="KW-0862">Zinc</keyword>
<dbReference type="GO" id="GO:0008168">
    <property type="term" value="F:methyltransferase activity"/>
    <property type="evidence" value="ECO:0007669"/>
    <property type="project" value="InterPro"/>
</dbReference>
<accession>A0AA37SZM5</accession>
<feature type="binding site" evidence="2">
    <location>
        <position position="75"/>
    </location>
    <ligand>
        <name>S-adenosyl-L-methionine</name>
        <dbReference type="ChEBI" id="CHEBI:59789"/>
    </ligand>
</feature>
<keyword evidence="6" id="KW-1185">Reference proteome</keyword>
<dbReference type="InterPro" id="IPR016718">
    <property type="entry name" value="rRNA_m1G-MeTrfase_A_prd"/>
</dbReference>
<dbReference type="InterPro" id="IPR052939">
    <property type="entry name" value="23S_rRNA_MeTrnsfrase_RlmA"/>
</dbReference>
<dbReference type="Gene3D" id="3.40.50.150">
    <property type="entry name" value="Vaccinia Virus protein VP39"/>
    <property type="match status" value="1"/>
</dbReference>
<name>A0AA37SZM5_9ALTE</name>
<dbReference type="Proteomes" id="UP001156601">
    <property type="component" value="Unassembled WGS sequence"/>
</dbReference>
<protein>
    <submittedName>
        <fullName evidence="5">23S rRNA (Guanine(745)-N(1))-methyltransferase</fullName>
    </submittedName>
</protein>
<keyword evidence="2" id="KW-0949">S-adenosyl-L-methionine</keyword>
<dbReference type="Pfam" id="PF21302">
    <property type="entry name" value="Zn_ribbon_RlmA"/>
    <property type="match status" value="1"/>
</dbReference>
<feature type="binding site" evidence="1">
    <location>
        <position position="29"/>
    </location>
    <ligand>
        <name>Zn(2+)</name>
        <dbReference type="ChEBI" id="CHEBI:29105"/>
    </ligand>
</feature>
<feature type="domain" description="Methyltransferase" evidence="3">
    <location>
        <begin position="97"/>
        <end position="214"/>
    </location>
</feature>
<dbReference type="SUPFAM" id="SSF53335">
    <property type="entry name" value="S-adenosyl-L-methionine-dependent methyltransferases"/>
    <property type="match status" value="1"/>
</dbReference>
<dbReference type="InterPro" id="IPR029063">
    <property type="entry name" value="SAM-dependent_MTases_sf"/>
</dbReference>
<comment type="caution">
    <text evidence="5">The sequence shown here is derived from an EMBL/GenBank/DDBJ whole genome shotgun (WGS) entry which is preliminary data.</text>
</comment>
<organism evidence="5 6">
    <name type="scientific">Agaribacter marinus</name>
    <dbReference type="NCBI Taxonomy" id="1431249"/>
    <lineage>
        <taxon>Bacteria</taxon>
        <taxon>Pseudomonadati</taxon>
        <taxon>Pseudomonadota</taxon>
        <taxon>Gammaproteobacteria</taxon>
        <taxon>Alteromonadales</taxon>
        <taxon>Alteromonadaceae</taxon>
        <taxon>Agaribacter</taxon>
    </lineage>
</organism>
<sequence>MTNLVNEKAYWRCPVCEEFLYKISRTWSCNNRHSFDCAKQGYVNLLLANQKNSKAPGDNIDMVAARRAFLSEGHYLPLANRLAEMSLSHIRSNASENKANVFDAGCGEGYYLQHIVKACQRASMSVDAGGVDISKPAIQAAARRYKSIEFAVASSYTLPLMPDSQDLVIQVFAPSNANEIARVLRGDGKWILVSPAAEHLSELKAMVYDTPSSHEVSTEVPVGFNSVERQSLSFSVSLDTPESRQNLLMMTPFYWTISADKKQKLLNELALVTASFDIKVMQK</sequence>
<dbReference type="PANTHER" id="PTHR43460">
    <property type="entry name" value="METHYLTRANSFERASE"/>
    <property type="match status" value="1"/>
</dbReference>
<evidence type="ECO:0000256" key="1">
    <source>
        <dbReference type="PIRSR" id="PIRSR018249-1"/>
    </source>
</evidence>
<evidence type="ECO:0000256" key="2">
    <source>
        <dbReference type="PIRSR" id="PIRSR018249-2"/>
    </source>
</evidence>
<reference evidence="5" key="2">
    <citation type="submission" date="2023-01" db="EMBL/GenBank/DDBJ databases">
        <title>Draft genome sequence of Agaribacter marinus strain NBRC 110023.</title>
        <authorList>
            <person name="Sun Q."/>
            <person name="Mori K."/>
        </authorList>
    </citation>
    <scope>NUCLEOTIDE SEQUENCE</scope>
    <source>
        <strain evidence="5">NBRC 110023</strain>
    </source>
</reference>
<gene>
    <name evidence="5" type="primary">rrmA</name>
    <name evidence="5" type="ORF">GCM10007852_22270</name>
</gene>
<dbReference type="PIRSF" id="PIRSF018249">
    <property type="entry name" value="MyrA_prd"/>
    <property type="match status" value="1"/>
</dbReference>
<evidence type="ECO:0000259" key="4">
    <source>
        <dbReference type="Pfam" id="PF21302"/>
    </source>
</evidence>
<dbReference type="EMBL" id="BSOT01000006">
    <property type="protein sequence ID" value="GLR71319.1"/>
    <property type="molecule type" value="Genomic_DNA"/>
</dbReference>
<feature type="binding site" evidence="1">
    <location>
        <position position="33"/>
    </location>
    <ligand>
        <name>Zn(2+)</name>
        <dbReference type="ChEBI" id="CHEBI:29105"/>
    </ligand>
</feature>
<dbReference type="RefSeq" id="WP_348521153.1">
    <property type="nucleotide sequence ID" value="NZ_BSOT01000006.1"/>
</dbReference>
<feature type="binding site" evidence="1">
    <location>
        <position position="16"/>
    </location>
    <ligand>
        <name>Zn(2+)</name>
        <dbReference type="ChEBI" id="CHEBI:29105"/>
    </ligand>
</feature>